<gene>
    <name evidence="1" type="ORF">GCM10023235_47060</name>
</gene>
<name>A0ABP9E236_9ACTN</name>
<accession>A0ABP9E236</accession>
<dbReference type="EMBL" id="BAABIS010000001">
    <property type="protein sequence ID" value="GAA4863426.1"/>
    <property type="molecule type" value="Genomic_DNA"/>
</dbReference>
<comment type="caution">
    <text evidence="1">The sequence shown here is derived from an EMBL/GenBank/DDBJ whole genome shotgun (WGS) entry which is preliminary data.</text>
</comment>
<evidence type="ECO:0000313" key="1">
    <source>
        <dbReference type="EMBL" id="GAA4863426.1"/>
    </source>
</evidence>
<reference evidence="2" key="1">
    <citation type="journal article" date="2019" name="Int. J. Syst. Evol. Microbiol.">
        <title>The Global Catalogue of Microorganisms (GCM) 10K type strain sequencing project: providing services to taxonomists for standard genome sequencing and annotation.</title>
        <authorList>
            <consortium name="The Broad Institute Genomics Platform"/>
            <consortium name="The Broad Institute Genome Sequencing Center for Infectious Disease"/>
            <person name="Wu L."/>
            <person name="Ma J."/>
        </authorList>
    </citation>
    <scope>NUCLEOTIDE SEQUENCE [LARGE SCALE GENOMIC DNA]</scope>
    <source>
        <strain evidence="2">JCM 13006</strain>
    </source>
</reference>
<keyword evidence="2" id="KW-1185">Reference proteome</keyword>
<dbReference type="RefSeq" id="WP_345698847.1">
    <property type="nucleotide sequence ID" value="NZ_BAABIS010000001.1"/>
</dbReference>
<sequence length="220" mass="24466">MDPVLHVGVNAVARLQSLDLAPRDLHRPLEAAAAEARLCTDMDSPGMAGYVFWSRTNRFFRERQERHGWTYSNSQTILRCIHPSRRFAITAVSGSGKVGDEDAAWSGDVRSKNPKGAAVAKLVQRNFEQLPLFSLPGFPVDDQEINAIPTWFLLYKSGEEGLSFELSMPVEMHGKYVDTWQERIILPDNPFAGPQFDIKKLDAVLEGPAVDVPVGFRGAI</sequence>
<organism evidence="1 2">
    <name type="scientific">Kitasatospora terrestris</name>
    <dbReference type="NCBI Taxonomy" id="258051"/>
    <lineage>
        <taxon>Bacteria</taxon>
        <taxon>Bacillati</taxon>
        <taxon>Actinomycetota</taxon>
        <taxon>Actinomycetes</taxon>
        <taxon>Kitasatosporales</taxon>
        <taxon>Streptomycetaceae</taxon>
        <taxon>Kitasatospora</taxon>
    </lineage>
</organism>
<dbReference type="Proteomes" id="UP001501752">
    <property type="component" value="Unassembled WGS sequence"/>
</dbReference>
<proteinExistence type="predicted"/>
<protein>
    <submittedName>
        <fullName evidence="1">Uncharacterized protein</fullName>
    </submittedName>
</protein>
<evidence type="ECO:0000313" key="2">
    <source>
        <dbReference type="Proteomes" id="UP001501752"/>
    </source>
</evidence>